<accession>A0ACB8V5Q1</accession>
<evidence type="ECO:0000313" key="1">
    <source>
        <dbReference type="EMBL" id="KAI2393157.1"/>
    </source>
</evidence>
<dbReference type="EMBL" id="JALBCA010000003">
    <property type="protein sequence ID" value="KAI2393157.1"/>
    <property type="molecule type" value="Genomic_DNA"/>
</dbReference>
<protein>
    <submittedName>
        <fullName evidence="1">Uncharacterized protein</fullName>
    </submittedName>
</protein>
<organism evidence="1">
    <name type="scientific">Ophidiomyces ophidiicola</name>
    <dbReference type="NCBI Taxonomy" id="1387563"/>
    <lineage>
        <taxon>Eukaryota</taxon>
        <taxon>Fungi</taxon>
        <taxon>Dikarya</taxon>
        <taxon>Ascomycota</taxon>
        <taxon>Pezizomycotina</taxon>
        <taxon>Eurotiomycetes</taxon>
        <taxon>Eurotiomycetidae</taxon>
        <taxon>Onygenales</taxon>
        <taxon>Onygenaceae</taxon>
        <taxon>Ophidiomyces</taxon>
    </lineage>
</organism>
<reference evidence="1" key="1">
    <citation type="journal article" date="2022" name="bioRxiv">
        <title>Population genetic analysis of Ophidiomyces ophidiicola, the causative agent of snake fungal disease, indicates recent introductions to the USA.</title>
        <authorList>
            <person name="Ladner J.T."/>
            <person name="Palmer J.M."/>
            <person name="Ettinger C.L."/>
            <person name="Stajich J.E."/>
            <person name="Farrell T.M."/>
            <person name="Glorioso B.M."/>
            <person name="Lawson B."/>
            <person name="Price S.J."/>
            <person name="Stengle A.G."/>
            <person name="Grear D.A."/>
            <person name="Lorch J.M."/>
        </authorList>
    </citation>
    <scope>NUCLEOTIDE SEQUENCE</scope>
    <source>
        <strain evidence="1">NWHC 24266-5</strain>
    </source>
</reference>
<proteinExistence type="predicted"/>
<sequence>MADVVVEPVSQKASQRHRRAMSSTVNPAGYAPYPSARLAAPRPAVDSTGMLIPPISTASALNAHLASPVSTPTEPRGRSGHSRNVSAPSIDESTLSRYGYPTYRQLPKFVSQYSPTTPVSSTALTLPNYGPAKHDPLPHQSYSGTPGVYNVPTVPTKRLEAPVSIAGPAKPQVPTSTTLFEYLTAPTQAVNLTQNISGHTSSQTQTHFWWDIRNLRRWSTFSLDTMSEIPKLSKLLTTDIPDSLTPKSNISSSRLLPDSEFALATAIRDIYAPRVNAALRVSQGRECLSLYAAPEVGTNHENGPHFLANYPSDTEITSTGSPRGRLVGLVKTFDRWNTGMRNEQPHRRVEYLHGLSHLQRCMREHSCRYGFIMNEIELVCVRAGCDEGGDVPYFGFLELATPITTNTSSASYNALAACDLERTYSSDSSQSSDYSGSSRSTTPERSSTPGLSGPFTATLALYYLLMLSKAVPLPGQPSWHLNVGGPGALTRQRVLPEGKDKWIPDPQLRERRYAKRVRGWVMPQDAWHRRESAGRKPTKPKQWHK</sequence>
<name>A0ACB8V5Q1_9EURO</name>
<gene>
    <name evidence="1" type="ORF">LOY88_000215</name>
</gene>
<comment type="caution">
    <text evidence="1">The sequence shown here is derived from an EMBL/GenBank/DDBJ whole genome shotgun (WGS) entry which is preliminary data.</text>
</comment>